<reference evidence="5 6" key="1">
    <citation type="journal article" date="2017" name="Int. J. Syst. Evol. Microbiol.">
        <title>Mucilaginibacterpsychrotolerans sp. nov., isolated from peatlands.</title>
        <authorList>
            <person name="Deng Y."/>
            <person name="Shen L."/>
            <person name="Xu B."/>
            <person name="Liu Y."/>
            <person name="Gu Z."/>
            <person name="Liu H."/>
            <person name="Zhou Y."/>
        </authorList>
    </citation>
    <scope>NUCLEOTIDE SEQUENCE [LARGE SCALE GENOMIC DNA]</scope>
    <source>
        <strain evidence="5 6">NH7-4</strain>
    </source>
</reference>
<keyword evidence="3" id="KW-0378">Hydrolase</keyword>
<evidence type="ECO:0000256" key="2">
    <source>
        <dbReference type="ARBA" id="ARBA00011901"/>
    </source>
</evidence>
<keyword evidence="6" id="KW-1185">Reference proteome</keyword>
<dbReference type="FunFam" id="3.40.630.40:FF:000005">
    <property type="entry name" value="N-acetylmuramoyl-L-alanine amidase (AmiA)"/>
    <property type="match status" value="1"/>
</dbReference>
<comment type="caution">
    <text evidence="5">The sequence shown here is derived from an EMBL/GenBank/DDBJ whole genome shotgun (WGS) entry which is preliminary data.</text>
</comment>
<proteinExistence type="predicted"/>
<dbReference type="Pfam" id="PF01520">
    <property type="entry name" value="Amidase_3"/>
    <property type="match status" value="1"/>
</dbReference>
<dbReference type="GO" id="GO:0030288">
    <property type="term" value="C:outer membrane-bounded periplasmic space"/>
    <property type="evidence" value="ECO:0007669"/>
    <property type="project" value="TreeGrafter"/>
</dbReference>
<dbReference type="PANTHER" id="PTHR30404:SF0">
    <property type="entry name" value="N-ACETYLMURAMOYL-L-ALANINE AMIDASE AMIC"/>
    <property type="match status" value="1"/>
</dbReference>
<feature type="domain" description="MurNAc-LAA" evidence="4">
    <location>
        <begin position="191"/>
        <end position="350"/>
    </location>
</feature>
<protein>
    <recommendedName>
        <fullName evidence="2">N-acetylmuramoyl-L-alanine amidase</fullName>
        <ecNumber evidence="2">3.5.1.28</ecNumber>
    </recommendedName>
</protein>
<gene>
    <name evidence="5" type="ORF">E2R66_19190</name>
</gene>
<dbReference type="EC" id="3.5.1.28" evidence="2"/>
<dbReference type="GO" id="GO:0009253">
    <property type="term" value="P:peptidoglycan catabolic process"/>
    <property type="evidence" value="ECO:0007669"/>
    <property type="project" value="InterPro"/>
</dbReference>
<dbReference type="PANTHER" id="PTHR30404">
    <property type="entry name" value="N-ACETYLMURAMOYL-L-ALANINE AMIDASE"/>
    <property type="match status" value="1"/>
</dbReference>
<dbReference type="InterPro" id="IPR002508">
    <property type="entry name" value="MurNAc-LAA_cat"/>
</dbReference>
<name>A0A4Y8S8H6_9SPHI</name>
<dbReference type="EMBL" id="SOZE01000022">
    <property type="protein sequence ID" value="TFF35383.1"/>
    <property type="molecule type" value="Genomic_DNA"/>
</dbReference>
<evidence type="ECO:0000256" key="3">
    <source>
        <dbReference type="ARBA" id="ARBA00022801"/>
    </source>
</evidence>
<dbReference type="GO" id="GO:0008745">
    <property type="term" value="F:N-acetylmuramoyl-L-alanine amidase activity"/>
    <property type="evidence" value="ECO:0007669"/>
    <property type="project" value="UniProtKB-EC"/>
</dbReference>
<dbReference type="Gene3D" id="3.40.630.40">
    <property type="entry name" value="Zn-dependent exopeptidases"/>
    <property type="match status" value="1"/>
</dbReference>
<evidence type="ECO:0000259" key="4">
    <source>
        <dbReference type="SMART" id="SM00646"/>
    </source>
</evidence>
<comment type="catalytic activity">
    <reaction evidence="1">
        <text>Hydrolyzes the link between N-acetylmuramoyl residues and L-amino acid residues in certain cell-wall glycopeptides.</text>
        <dbReference type="EC" id="3.5.1.28"/>
    </reaction>
</comment>
<organism evidence="5 6">
    <name type="scientific">Mucilaginibacter psychrotolerans</name>
    <dbReference type="NCBI Taxonomy" id="1524096"/>
    <lineage>
        <taxon>Bacteria</taxon>
        <taxon>Pseudomonadati</taxon>
        <taxon>Bacteroidota</taxon>
        <taxon>Sphingobacteriia</taxon>
        <taxon>Sphingobacteriales</taxon>
        <taxon>Sphingobacteriaceae</taxon>
        <taxon>Mucilaginibacter</taxon>
    </lineage>
</organism>
<dbReference type="AlphaFoldDB" id="A0A4Y8S8H6"/>
<evidence type="ECO:0000313" key="5">
    <source>
        <dbReference type="EMBL" id="TFF35383.1"/>
    </source>
</evidence>
<accession>A0A4Y8S8H6</accession>
<dbReference type="Proteomes" id="UP000297540">
    <property type="component" value="Unassembled WGS sequence"/>
</dbReference>
<evidence type="ECO:0000313" key="6">
    <source>
        <dbReference type="Proteomes" id="UP000297540"/>
    </source>
</evidence>
<evidence type="ECO:0000256" key="1">
    <source>
        <dbReference type="ARBA" id="ARBA00001561"/>
    </source>
</evidence>
<dbReference type="SMART" id="SM00646">
    <property type="entry name" value="Ami_3"/>
    <property type="match status" value="1"/>
</dbReference>
<dbReference type="CDD" id="cd02696">
    <property type="entry name" value="MurNAc-LAA"/>
    <property type="match status" value="1"/>
</dbReference>
<dbReference type="InterPro" id="IPR050695">
    <property type="entry name" value="N-acetylmuramoyl_amidase_3"/>
</dbReference>
<dbReference type="SUPFAM" id="SSF53187">
    <property type="entry name" value="Zn-dependent exopeptidases"/>
    <property type="match status" value="1"/>
</dbReference>
<sequence length="358" mass="39600">MPVNNSKTRGAYPKCSEALKSVKGRAIPFLRGMEGYVGTLCVTPLHSGEQTPPTTPSTTPPLERGVKGIFRTIKGLYPKTFLYLCAMFFRPLFKAPLPAFIILFFAGVCPAFAQSTSKTNDSTPSFQFKTIVIDPGHGGKDPGAHGGYSNEKAVALSIGKKLRDALNDQMPYLNVIMTRSTDKFIELHTRAQIANDSKANLFISIHCNSTPQRIGTRRGAMLLLYGFHRKQEQLEALRENASIYQEKDYQQKYNGYGEDAAMNAIVLAAFQQRYRKQSVQFGELLNTEFTETDGRASAGVKEQGVLVLQQSGMPGLLIETGYINNAEDERYLNSDEGQNQIVQSIIRAIKKYKAGFGS</sequence>